<dbReference type="eggNOG" id="COG1551">
    <property type="taxonomic scope" value="Bacteria"/>
</dbReference>
<name>F8A867_THEID</name>
<dbReference type="KEGG" id="tid:Thein_0456"/>
<dbReference type="PATRIC" id="fig|667014.3.peg.474"/>
<organism evidence="6 7">
    <name type="scientific">Thermodesulfatator indicus (strain DSM 15286 / JCM 11887 / CIR29812)</name>
    <dbReference type="NCBI Taxonomy" id="667014"/>
    <lineage>
        <taxon>Bacteria</taxon>
        <taxon>Pseudomonadati</taxon>
        <taxon>Thermodesulfobacteriota</taxon>
        <taxon>Thermodesulfobacteria</taxon>
        <taxon>Thermodesulfobacteriales</taxon>
        <taxon>Thermodesulfatatoraceae</taxon>
        <taxon>Thermodesulfatator</taxon>
    </lineage>
</organism>
<evidence type="ECO:0000256" key="2">
    <source>
        <dbReference type="ARBA" id="ARBA00022491"/>
    </source>
</evidence>
<reference evidence="6 7" key="2">
    <citation type="journal article" date="2012" name="Stand. Genomic Sci.">
        <title>Complete genome sequence of the thermophilic sulfate-reducing ocean bacterium Thermodesulfatator indicus type strain (CIR29812(T)).</title>
        <authorList>
            <person name="Anderson I."/>
            <person name="Saunders E."/>
            <person name="Lapidus A."/>
            <person name="Nolan M."/>
            <person name="Lucas S."/>
            <person name="Tice H."/>
            <person name="Del Rio T.G."/>
            <person name="Cheng J.F."/>
            <person name="Han C."/>
            <person name="Tapia R."/>
            <person name="Goodwin L.A."/>
            <person name="Pitluck S."/>
            <person name="Liolios K."/>
            <person name="Mavromatis K."/>
            <person name="Pagani I."/>
            <person name="Ivanova N."/>
            <person name="Mikhailova N."/>
            <person name="Pati A."/>
            <person name="Chen A."/>
            <person name="Palaniappan K."/>
            <person name="Land M."/>
            <person name="Hauser L."/>
            <person name="Jeffries C.D."/>
            <person name="Chang Y.J."/>
            <person name="Brambilla E.M."/>
            <person name="Rohde M."/>
            <person name="Spring S."/>
            <person name="Goker M."/>
            <person name="Detter J.C."/>
            <person name="Woyke T."/>
            <person name="Bristow J."/>
            <person name="Eisen J.A."/>
            <person name="Markowitz V."/>
            <person name="Hugenholtz P."/>
            <person name="Kyrpides N.C."/>
            <person name="Klenk H.P."/>
        </authorList>
    </citation>
    <scope>NUCLEOTIDE SEQUENCE [LARGE SCALE GENOMIC DNA]</scope>
    <source>
        <strain evidence="7">DSM 15286 / JCM 11887 / CIR29812</strain>
    </source>
</reference>
<keyword evidence="4 5" id="KW-0694">RNA-binding</keyword>
<keyword evidence="1 5" id="KW-0963">Cytoplasm</keyword>
<evidence type="ECO:0000256" key="1">
    <source>
        <dbReference type="ARBA" id="ARBA00022490"/>
    </source>
</evidence>
<dbReference type="PANTHER" id="PTHR34984">
    <property type="entry name" value="CARBON STORAGE REGULATOR"/>
    <property type="match status" value="1"/>
</dbReference>
<dbReference type="PaxDb" id="667014-Thein_0456"/>
<dbReference type="SUPFAM" id="SSF117130">
    <property type="entry name" value="CsrA-like"/>
    <property type="match status" value="1"/>
</dbReference>
<comment type="similarity">
    <text evidence="5">Belongs to the CsrA/RsmA family.</text>
</comment>
<dbReference type="FunCoup" id="F8A867">
    <property type="interactions" value="208"/>
</dbReference>
<dbReference type="HAMAP" id="MF_00167">
    <property type="entry name" value="CsrA"/>
    <property type="match status" value="1"/>
</dbReference>
<comment type="subunit">
    <text evidence="5">Homodimer; the beta-strands of each monomer intercalate to form a hydrophobic core, while the alpha-helices form wings that extend away from the core.</text>
</comment>
<dbReference type="InterPro" id="IPR036107">
    <property type="entry name" value="CsrA_sf"/>
</dbReference>
<evidence type="ECO:0000256" key="5">
    <source>
        <dbReference type="HAMAP-Rule" id="MF_00167"/>
    </source>
</evidence>
<dbReference type="AlphaFoldDB" id="F8A867"/>
<evidence type="ECO:0000313" key="6">
    <source>
        <dbReference type="EMBL" id="AEH44338.1"/>
    </source>
</evidence>
<keyword evidence="7" id="KW-1185">Reference proteome</keyword>
<reference evidence="7" key="1">
    <citation type="submission" date="2011-04" db="EMBL/GenBank/DDBJ databases">
        <title>The complete genome of Thermodesulfatator indicus DSM 15286.</title>
        <authorList>
            <person name="Lucas S."/>
            <person name="Copeland A."/>
            <person name="Lapidus A."/>
            <person name="Bruce D."/>
            <person name="Goodwin L."/>
            <person name="Pitluck S."/>
            <person name="Peters L."/>
            <person name="Kyrpides N."/>
            <person name="Mavromatis K."/>
            <person name="Pagani I."/>
            <person name="Ivanova N."/>
            <person name="Saunders L."/>
            <person name="Detter J.C."/>
            <person name="Tapia R."/>
            <person name="Han C."/>
            <person name="Land M."/>
            <person name="Hauser L."/>
            <person name="Markowitz V."/>
            <person name="Cheng J.-F."/>
            <person name="Hugenholtz P."/>
            <person name="Woyke T."/>
            <person name="Wu D."/>
            <person name="Spring S."/>
            <person name="Schroeder M."/>
            <person name="Brambilla E."/>
            <person name="Klenk H.-P."/>
            <person name="Eisen J.A."/>
        </authorList>
    </citation>
    <scope>NUCLEOTIDE SEQUENCE [LARGE SCALE GENOMIC DNA]</scope>
    <source>
        <strain evidence="7">DSM 15286 / JCM 11887 / CIR29812</strain>
    </source>
</reference>
<dbReference type="GO" id="GO:0048027">
    <property type="term" value="F:mRNA 5'-UTR binding"/>
    <property type="evidence" value="ECO:0007669"/>
    <property type="project" value="UniProtKB-UniRule"/>
</dbReference>
<keyword evidence="2 5" id="KW-0678">Repressor</keyword>
<sequence length="76" mass="8463">MLVLTRKTGESIAIGHEVEIVVLEVKGKQVKLGIKAPSHVPVHRMEVYQKIQDENVRAAHISVGLDDLDFFSEGKK</sequence>
<dbReference type="NCBIfam" id="NF002469">
    <property type="entry name" value="PRK01712.1"/>
    <property type="match status" value="1"/>
</dbReference>
<dbReference type="InterPro" id="IPR003751">
    <property type="entry name" value="CsrA"/>
</dbReference>
<dbReference type="GO" id="GO:0045947">
    <property type="term" value="P:negative regulation of translational initiation"/>
    <property type="evidence" value="ECO:0007669"/>
    <property type="project" value="UniProtKB-UniRule"/>
</dbReference>
<comment type="subcellular location">
    <subcellularLocation>
        <location evidence="5">Cytoplasm</location>
    </subcellularLocation>
</comment>
<evidence type="ECO:0000256" key="4">
    <source>
        <dbReference type="ARBA" id="ARBA00022884"/>
    </source>
</evidence>
<dbReference type="FunFam" id="2.60.40.4380:FF:000002">
    <property type="entry name" value="Translational regulator CsrA"/>
    <property type="match status" value="1"/>
</dbReference>
<dbReference type="Gene3D" id="2.60.40.4380">
    <property type="entry name" value="Translational regulator CsrA"/>
    <property type="match status" value="1"/>
</dbReference>
<gene>
    <name evidence="5" type="primary">csrA</name>
    <name evidence="6" type="ordered locus">Thein_0456</name>
</gene>
<evidence type="ECO:0000313" key="7">
    <source>
        <dbReference type="Proteomes" id="UP000006793"/>
    </source>
</evidence>
<dbReference type="InParanoid" id="F8A867"/>
<proteinExistence type="inferred from homology"/>
<dbReference type="HOGENOM" id="CLU_164837_0_1_0"/>
<dbReference type="Proteomes" id="UP000006793">
    <property type="component" value="Chromosome"/>
</dbReference>
<keyword evidence="5" id="KW-1005">Bacterial flagellum biogenesis</keyword>
<dbReference type="NCBIfam" id="TIGR00202">
    <property type="entry name" value="csrA"/>
    <property type="match status" value="1"/>
</dbReference>
<keyword evidence="3 5" id="KW-0810">Translation regulation</keyword>
<dbReference type="GO" id="GO:1902208">
    <property type="term" value="P:regulation of bacterial-type flagellum assembly"/>
    <property type="evidence" value="ECO:0007669"/>
    <property type="project" value="UniProtKB-UniRule"/>
</dbReference>
<dbReference type="RefSeq" id="WP_013907083.1">
    <property type="nucleotide sequence ID" value="NC_015681.1"/>
</dbReference>
<dbReference type="GO" id="GO:0005829">
    <property type="term" value="C:cytosol"/>
    <property type="evidence" value="ECO:0007669"/>
    <property type="project" value="TreeGrafter"/>
</dbReference>
<evidence type="ECO:0000256" key="3">
    <source>
        <dbReference type="ARBA" id="ARBA00022845"/>
    </source>
</evidence>
<dbReference type="STRING" id="667014.Thein_0456"/>
<dbReference type="PANTHER" id="PTHR34984:SF1">
    <property type="entry name" value="CARBON STORAGE REGULATOR"/>
    <property type="match status" value="1"/>
</dbReference>
<accession>F8A867</accession>
<dbReference type="GO" id="GO:0006402">
    <property type="term" value="P:mRNA catabolic process"/>
    <property type="evidence" value="ECO:0007669"/>
    <property type="project" value="InterPro"/>
</dbReference>
<protein>
    <recommendedName>
        <fullName evidence="5">Translational regulator CsrA</fullName>
    </recommendedName>
</protein>
<dbReference type="OrthoDB" id="9809061at2"/>
<dbReference type="GO" id="GO:0006109">
    <property type="term" value="P:regulation of carbohydrate metabolic process"/>
    <property type="evidence" value="ECO:0007669"/>
    <property type="project" value="InterPro"/>
</dbReference>
<dbReference type="Pfam" id="PF02599">
    <property type="entry name" value="CsrA"/>
    <property type="match status" value="1"/>
</dbReference>
<dbReference type="GO" id="GO:0044781">
    <property type="term" value="P:bacterial-type flagellum organization"/>
    <property type="evidence" value="ECO:0007669"/>
    <property type="project" value="UniProtKB-KW"/>
</dbReference>
<comment type="function">
    <text evidence="5">A translational regulator that binds mRNA to regulate translation initiation and/or mRNA stability. Usually binds in the 5'-UTR at or near the Shine-Dalgarno sequence preventing ribosome-binding, thus repressing translation. Its main target seems to be the major flagellin gene, while its function is anatagonized by FliW.</text>
</comment>
<dbReference type="EMBL" id="CP002683">
    <property type="protein sequence ID" value="AEH44338.1"/>
    <property type="molecule type" value="Genomic_DNA"/>
</dbReference>